<keyword evidence="1" id="KW-1133">Transmembrane helix</keyword>
<keyword evidence="1" id="KW-0812">Transmembrane</keyword>
<gene>
    <name evidence="3" type="primary">LOC112490571</name>
</gene>
<organism evidence="2 3">
    <name type="scientific">Ziziphus jujuba</name>
    <name type="common">Chinese jujube</name>
    <name type="synonym">Ziziphus sativa</name>
    <dbReference type="NCBI Taxonomy" id="326968"/>
    <lineage>
        <taxon>Eukaryota</taxon>
        <taxon>Viridiplantae</taxon>
        <taxon>Streptophyta</taxon>
        <taxon>Embryophyta</taxon>
        <taxon>Tracheophyta</taxon>
        <taxon>Spermatophyta</taxon>
        <taxon>Magnoliopsida</taxon>
        <taxon>eudicotyledons</taxon>
        <taxon>Gunneridae</taxon>
        <taxon>Pentapetalae</taxon>
        <taxon>rosids</taxon>
        <taxon>fabids</taxon>
        <taxon>Rosales</taxon>
        <taxon>Rhamnaceae</taxon>
        <taxon>Paliureae</taxon>
        <taxon>Ziziphus</taxon>
    </lineage>
</organism>
<sequence length="104" mass="11859">MSLNSGGSTRLRTRSDPFLVVCKYFSILTSPTAILCIAVNVLSAVRSFKDGYDVFDGIFQCYEVLIAAFVVLAETEREFIIKFWKIQCTCQRINGYIRLSWLVM</sequence>
<evidence type="ECO:0000313" key="2">
    <source>
        <dbReference type="Proteomes" id="UP001652623"/>
    </source>
</evidence>
<evidence type="ECO:0000256" key="1">
    <source>
        <dbReference type="SAM" id="Phobius"/>
    </source>
</evidence>
<feature type="transmembrane region" description="Helical" evidence="1">
    <location>
        <begin position="57"/>
        <end position="75"/>
    </location>
</feature>
<dbReference type="PANTHER" id="PTHR34965:SF1">
    <property type="entry name" value="OS07G0118300 PROTEIN"/>
    <property type="match status" value="1"/>
</dbReference>
<name>A0ABM3ZUS0_ZIZJJ</name>
<accession>A0ABM3ZUS0</accession>
<dbReference type="PANTHER" id="PTHR34965">
    <property type="entry name" value="OS07G0118300 PROTEIN"/>
    <property type="match status" value="1"/>
</dbReference>
<keyword evidence="1" id="KW-0472">Membrane</keyword>
<reference evidence="3" key="1">
    <citation type="submission" date="2025-08" db="UniProtKB">
        <authorList>
            <consortium name="RefSeq"/>
        </authorList>
    </citation>
    <scope>IDENTIFICATION</scope>
    <source>
        <tissue evidence="3">Seedling</tissue>
    </source>
</reference>
<keyword evidence="2" id="KW-1185">Reference proteome</keyword>
<protein>
    <submittedName>
        <fullName evidence="3">Uncharacterized protein LOC112490571</fullName>
    </submittedName>
</protein>
<proteinExistence type="predicted"/>
<feature type="transmembrane region" description="Helical" evidence="1">
    <location>
        <begin position="21"/>
        <end position="45"/>
    </location>
</feature>
<evidence type="ECO:0000313" key="3">
    <source>
        <dbReference type="RefSeq" id="XP_060668235.1"/>
    </source>
</evidence>
<dbReference type="Proteomes" id="UP001652623">
    <property type="component" value="Chromosome 10"/>
</dbReference>
<dbReference type="RefSeq" id="XP_060668235.1">
    <property type="nucleotide sequence ID" value="XM_060812252.1"/>
</dbReference>
<dbReference type="GeneID" id="112490571"/>